<accession>A0A518I5M4</accession>
<keyword evidence="2" id="KW-1185">Reference proteome</keyword>
<dbReference type="EMBL" id="CP037452">
    <property type="protein sequence ID" value="QDV48355.1"/>
    <property type="molecule type" value="Genomic_DNA"/>
</dbReference>
<dbReference type="AlphaFoldDB" id="A0A518I5M4"/>
<evidence type="ECO:0000313" key="1">
    <source>
        <dbReference type="EMBL" id="QDV48355.1"/>
    </source>
</evidence>
<gene>
    <name evidence="1" type="ORF">Enr17x_03670</name>
</gene>
<reference evidence="1 2" key="1">
    <citation type="submission" date="2019-03" db="EMBL/GenBank/DDBJ databases">
        <title>Deep-cultivation of Planctomycetes and their phenomic and genomic characterization uncovers novel biology.</title>
        <authorList>
            <person name="Wiegand S."/>
            <person name="Jogler M."/>
            <person name="Boedeker C."/>
            <person name="Pinto D."/>
            <person name="Vollmers J."/>
            <person name="Rivas-Marin E."/>
            <person name="Kohn T."/>
            <person name="Peeters S.H."/>
            <person name="Heuer A."/>
            <person name="Rast P."/>
            <person name="Oberbeckmann S."/>
            <person name="Bunk B."/>
            <person name="Jeske O."/>
            <person name="Meyerdierks A."/>
            <person name="Storesund J.E."/>
            <person name="Kallscheuer N."/>
            <person name="Luecker S."/>
            <person name="Lage O.M."/>
            <person name="Pohl T."/>
            <person name="Merkel B.J."/>
            <person name="Hornburger P."/>
            <person name="Mueller R.-W."/>
            <person name="Bruemmer F."/>
            <person name="Labrenz M."/>
            <person name="Spormann A.M."/>
            <person name="Op den Camp H."/>
            <person name="Overmann J."/>
            <person name="Amann R."/>
            <person name="Jetten M.S.M."/>
            <person name="Mascher T."/>
            <person name="Medema M.H."/>
            <person name="Devos D.P."/>
            <person name="Kaster A.-K."/>
            <person name="Ovreas L."/>
            <person name="Rohde M."/>
            <person name="Galperin M.Y."/>
            <person name="Jogler C."/>
        </authorList>
    </citation>
    <scope>NUCLEOTIDE SEQUENCE [LARGE SCALE GENOMIC DNA]</scope>
    <source>
        <strain evidence="1 2">Enr17</strain>
    </source>
</reference>
<evidence type="ECO:0000313" key="2">
    <source>
        <dbReference type="Proteomes" id="UP000318313"/>
    </source>
</evidence>
<name>A0A518I5M4_9PLAN</name>
<dbReference type="Proteomes" id="UP000318313">
    <property type="component" value="Chromosome"/>
</dbReference>
<proteinExistence type="predicted"/>
<sequence>MSMIASIPHFTHVAVSLSQKEYTTMKPSVDLTKSHESKSNVKDDLNSLPFMELEKQMDVSQDGLSQAETQQIVSNTLNDSSLGFWQAKERP</sequence>
<organism evidence="1 2">
    <name type="scientific">Gimesia fumaroli</name>
    <dbReference type="NCBI Taxonomy" id="2527976"/>
    <lineage>
        <taxon>Bacteria</taxon>
        <taxon>Pseudomonadati</taxon>
        <taxon>Planctomycetota</taxon>
        <taxon>Planctomycetia</taxon>
        <taxon>Planctomycetales</taxon>
        <taxon>Planctomycetaceae</taxon>
        <taxon>Gimesia</taxon>
    </lineage>
</organism>
<dbReference type="KEGG" id="gfm:Enr17x_03670"/>
<protein>
    <submittedName>
        <fullName evidence="1">Uncharacterized protein</fullName>
    </submittedName>
</protein>